<evidence type="ECO:0000256" key="3">
    <source>
        <dbReference type="ARBA" id="ARBA00015262"/>
    </source>
</evidence>
<dbReference type="NCBIfam" id="TIGR02667">
    <property type="entry name" value="moaB_proteo"/>
    <property type="match status" value="1"/>
</dbReference>
<sequence>MMSASSDFIPVNVAVLTVSDTRTEETDTSGQLLVESVTAAGHALADKKISLDDVYQIRAIVSAWIASSAVEAILITGGTGFSGRDTTPEAVEPLFDKYIEGFGEVFRQISYSEIGTSTIQSRAVGGLANNTVIFCMPGSTNACRTAWNGIIQQQLDSTHRPCNFVKLITGHRTDVEACETRG</sequence>
<dbReference type="InterPro" id="IPR013484">
    <property type="entry name" value="MoaB_proteobac"/>
</dbReference>
<dbReference type="AlphaFoldDB" id="A0A2K9LLT7"/>
<evidence type="ECO:0000256" key="2">
    <source>
        <dbReference type="ARBA" id="ARBA00006112"/>
    </source>
</evidence>
<dbReference type="UniPathway" id="UPA00344"/>
<dbReference type="GO" id="GO:0005525">
    <property type="term" value="F:GTP binding"/>
    <property type="evidence" value="ECO:0007669"/>
    <property type="project" value="UniProtKB-KW"/>
</dbReference>
<dbReference type="FunFam" id="3.40.980.10:FF:000003">
    <property type="entry name" value="Molybdenum cofactor biosynthesis protein B"/>
    <property type="match status" value="1"/>
</dbReference>
<accession>A0A2K9LLT7</accession>
<keyword evidence="4" id="KW-0547">Nucleotide-binding</keyword>
<dbReference type="Proteomes" id="UP000235116">
    <property type="component" value="Chromosome"/>
</dbReference>
<dbReference type="Gene3D" id="3.40.980.10">
    <property type="entry name" value="MoaB/Mog-like domain"/>
    <property type="match status" value="1"/>
</dbReference>
<feature type="domain" description="MoaB/Mog" evidence="9">
    <location>
        <begin position="14"/>
        <end position="158"/>
    </location>
</feature>
<dbReference type="SMART" id="SM00852">
    <property type="entry name" value="MoCF_biosynth"/>
    <property type="match status" value="1"/>
</dbReference>
<dbReference type="PROSITE" id="PS01078">
    <property type="entry name" value="MOCF_BIOSYNTHESIS_1"/>
    <property type="match status" value="1"/>
</dbReference>
<evidence type="ECO:0000256" key="4">
    <source>
        <dbReference type="ARBA" id="ARBA00022741"/>
    </source>
</evidence>
<dbReference type="InterPro" id="IPR036425">
    <property type="entry name" value="MoaB/Mog-like_dom_sf"/>
</dbReference>
<comment type="function">
    <text evidence="7">May be involved in the biosynthesis of molybdopterin. Can bind GTP and has low GTPase activity. Can bind MPT, but has no MPT adenylyl transferase activity.</text>
</comment>
<evidence type="ECO:0000256" key="5">
    <source>
        <dbReference type="ARBA" id="ARBA00023134"/>
    </source>
</evidence>
<dbReference type="KEGG" id="kak:Kalk_04780"/>
<organism evidence="10 11">
    <name type="scientific">Ketobacter alkanivorans</name>
    <dbReference type="NCBI Taxonomy" id="1917421"/>
    <lineage>
        <taxon>Bacteria</taxon>
        <taxon>Pseudomonadati</taxon>
        <taxon>Pseudomonadota</taxon>
        <taxon>Gammaproteobacteria</taxon>
        <taxon>Pseudomonadales</taxon>
        <taxon>Ketobacteraceae</taxon>
        <taxon>Ketobacter</taxon>
    </lineage>
</organism>
<keyword evidence="5" id="KW-0342">GTP-binding</keyword>
<proteinExistence type="inferred from homology"/>
<evidence type="ECO:0000313" key="10">
    <source>
        <dbReference type="EMBL" id="AUM11774.1"/>
    </source>
</evidence>
<evidence type="ECO:0000256" key="7">
    <source>
        <dbReference type="ARBA" id="ARBA00055616"/>
    </source>
</evidence>
<dbReference type="InterPro" id="IPR012245">
    <property type="entry name" value="MoaB"/>
</dbReference>
<comment type="similarity">
    <text evidence="2 8">Belongs to the MoaB/Mog family.</text>
</comment>
<dbReference type="PANTHER" id="PTHR43232:SF2">
    <property type="entry name" value="MOLYBDENUM COFACTOR BIOSYNTHESIS PROTEIN B"/>
    <property type="match status" value="1"/>
</dbReference>
<dbReference type="GO" id="GO:0006777">
    <property type="term" value="P:Mo-molybdopterin cofactor biosynthetic process"/>
    <property type="evidence" value="ECO:0007669"/>
    <property type="project" value="UniProtKB-UniRule"/>
</dbReference>
<reference evidence="11" key="1">
    <citation type="submission" date="2017-08" db="EMBL/GenBank/DDBJ databases">
        <title>Direct submision.</title>
        <authorList>
            <person name="Kim S.-J."/>
            <person name="Rhee S.-K."/>
        </authorList>
    </citation>
    <scope>NUCLEOTIDE SEQUENCE [LARGE SCALE GENOMIC DNA]</scope>
    <source>
        <strain evidence="11">GI5</strain>
    </source>
</reference>
<protein>
    <recommendedName>
        <fullName evidence="3 8">Molybdenum cofactor biosynthesis protein B</fullName>
    </recommendedName>
</protein>
<evidence type="ECO:0000256" key="6">
    <source>
        <dbReference type="ARBA" id="ARBA00023150"/>
    </source>
</evidence>
<dbReference type="EMBL" id="CP022684">
    <property type="protein sequence ID" value="AUM11774.1"/>
    <property type="molecule type" value="Genomic_DNA"/>
</dbReference>
<dbReference type="InterPro" id="IPR008284">
    <property type="entry name" value="MoCF_biosynth_CS"/>
</dbReference>
<dbReference type="OrthoDB" id="9784492at2"/>
<dbReference type="GO" id="GO:0005829">
    <property type="term" value="C:cytosol"/>
    <property type="evidence" value="ECO:0007669"/>
    <property type="project" value="TreeGrafter"/>
</dbReference>
<evidence type="ECO:0000256" key="1">
    <source>
        <dbReference type="ARBA" id="ARBA00005046"/>
    </source>
</evidence>
<gene>
    <name evidence="10" type="primary">moaB</name>
    <name evidence="10" type="ORF">Kalk_04780</name>
</gene>
<dbReference type="SUPFAM" id="SSF53218">
    <property type="entry name" value="Molybdenum cofactor biosynthesis proteins"/>
    <property type="match status" value="1"/>
</dbReference>
<dbReference type="PANTHER" id="PTHR43232">
    <property type="entry name" value="MOLYBDENUM COFACTOR BIOSYNTHESIS PROTEIN B"/>
    <property type="match status" value="1"/>
</dbReference>
<dbReference type="InterPro" id="IPR001453">
    <property type="entry name" value="MoaB/Mog_dom"/>
</dbReference>
<name>A0A2K9LLT7_9GAMM</name>
<keyword evidence="11" id="KW-1185">Reference proteome</keyword>
<dbReference type="PIRSF" id="PIRSF006443">
    <property type="entry name" value="MoaB"/>
    <property type="match status" value="1"/>
</dbReference>
<evidence type="ECO:0000313" key="11">
    <source>
        <dbReference type="Proteomes" id="UP000235116"/>
    </source>
</evidence>
<dbReference type="Pfam" id="PF00994">
    <property type="entry name" value="MoCF_biosynth"/>
    <property type="match status" value="1"/>
</dbReference>
<keyword evidence="6 8" id="KW-0501">Molybdenum cofactor biosynthesis</keyword>
<dbReference type="CDD" id="cd00886">
    <property type="entry name" value="MogA_MoaB"/>
    <property type="match status" value="1"/>
</dbReference>
<comment type="pathway">
    <text evidence="1 8">Cofactor biosynthesis; molybdopterin biosynthesis.</text>
</comment>
<dbReference type="NCBIfam" id="TIGR00177">
    <property type="entry name" value="molyb_syn"/>
    <property type="match status" value="1"/>
</dbReference>
<evidence type="ECO:0000256" key="8">
    <source>
        <dbReference type="PIRNR" id="PIRNR006443"/>
    </source>
</evidence>
<evidence type="ECO:0000259" key="9">
    <source>
        <dbReference type="SMART" id="SM00852"/>
    </source>
</evidence>